<accession>A0ABW3B4W4</accession>
<keyword evidence="2" id="KW-1185">Reference proteome</keyword>
<reference evidence="2" key="1">
    <citation type="journal article" date="2019" name="Int. J. Syst. Evol. Microbiol.">
        <title>The Global Catalogue of Microorganisms (GCM) 10K type strain sequencing project: providing services to taxonomists for standard genome sequencing and annotation.</title>
        <authorList>
            <consortium name="The Broad Institute Genomics Platform"/>
            <consortium name="The Broad Institute Genome Sequencing Center for Infectious Disease"/>
            <person name="Wu L."/>
            <person name="Ma J."/>
        </authorList>
    </citation>
    <scope>NUCLEOTIDE SEQUENCE [LARGE SCALE GENOMIC DNA]</scope>
    <source>
        <strain evidence="2">CCUG 61948</strain>
    </source>
</reference>
<gene>
    <name evidence="1" type="ORF">ACFQZJ_12395</name>
</gene>
<evidence type="ECO:0000313" key="2">
    <source>
        <dbReference type="Proteomes" id="UP001597012"/>
    </source>
</evidence>
<name>A0ABW3B4W4_9FLAO</name>
<dbReference type="RefSeq" id="WP_379934935.1">
    <property type="nucleotide sequence ID" value="NZ_JBHTHY010000011.1"/>
</dbReference>
<evidence type="ECO:0000313" key="1">
    <source>
        <dbReference type="EMBL" id="MFD0798263.1"/>
    </source>
</evidence>
<comment type="caution">
    <text evidence="1">The sequence shown here is derived from an EMBL/GenBank/DDBJ whole genome shotgun (WGS) entry which is preliminary data.</text>
</comment>
<protein>
    <submittedName>
        <fullName evidence="1">Uncharacterized protein</fullName>
    </submittedName>
</protein>
<proteinExistence type="predicted"/>
<dbReference type="EMBL" id="JBHTHY010000011">
    <property type="protein sequence ID" value="MFD0798263.1"/>
    <property type="molecule type" value="Genomic_DNA"/>
</dbReference>
<sequence length="164" mass="19322">MFRFLSRLRFLLTATNQHGVHSPFVYNFVTKGLYRKGNRTLSVTENVLIKSISYFSYKKIGLVTDSNPLKKTLNSIFDDLGYLTFPFDIIYVNEFIKPFKTIGEAYIHNETMLLVEGIYSSKEHLARWNNLKKQAQVRVTIDLYHCGIVFFRREQAKEHFKIRI</sequence>
<organism evidence="1 2">
    <name type="scientific">Maribacter chungangensis</name>
    <dbReference type="NCBI Taxonomy" id="1069117"/>
    <lineage>
        <taxon>Bacteria</taxon>
        <taxon>Pseudomonadati</taxon>
        <taxon>Bacteroidota</taxon>
        <taxon>Flavobacteriia</taxon>
        <taxon>Flavobacteriales</taxon>
        <taxon>Flavobacteriaceae</taxon>
        <taxon>Maribacter</taxon>
    </lineage>
</organism>
<dbReference type="Proteomes" id="UP001597012">
    <property type="component" value="Unassembled WGS sequence"/>
</dbReference>